<comment type="caution">
    <text evidence="9">The sequence shown here is derived from an EMBL/GenBank/DDBJ whole genome shotgun (WGS) entry which is preliminary data.</text>
</comment>
<comment type="pathway">
    <text evidence="6">Cofactor biosynthesis; NAD(+) biosynthesis; iminoaspartate from L-aspartate (dehydrogenase route): step 1/1.</text>
</comment>
<evidence type="ECO:0000313" key="9">
    <source>
        <dbReference type="EMBL" id="HIH70158.1"/>
    </source>
</evidence>
<dbReference type="SUPFAM" id="SSF51735">
    <property type="entry name" value="NAD(P)-binding Rossmann-fold domains"/>
    <property type="match status" value="1"/>
</dbReference>
<dbReference type="AlphaFoldDB" id="A0A832VXW7"/>
<feature type="domain" description="Aspartate/homoserine dehydrogenase NAD-binding" evidence="8">
    <location>
        <begin position="8"/>
        <end position="120"/>
    </location>
</feature>
<dbReference type="Pfam" id="PF01958">
    <property type="entry name" value="Asp_DH_C"/>
    <property type="match status" value="1"/>
</dbReference>
<dbReference type="GO" id="GO:0016639">
    <property type="term" value="F:oxidoreductase activity, acting on the CH-NH2 group of donors, NAD or NADP as acceptor"/>
    <property type="evidence" value="ECO:0007669"/>
    <property type="project" value="UniProtKB-UniRule"/>
</dbReference>
<dbReference type="Pfam" id="PF03447">
    <property type="entry name" value="NAD_binding_3"/>
    <property type="match status" value="1"/>
</dbReference>
<dbReference type="NCBIfam" id="NF009830">
    <property type="entry name" value="PRK13304.1"/>
    <property type="match status" value="1"/>
</dbReference>
<evidence type="ECO:0000256" key="5">
    <source>
        <dbReference type="ARBA" id="ARBA00023027"/>
    </source>
</evidence>
<name>A0A832VXW7_9EURY</name>
<reference evidence="9" key="1">
    <citation type="journal article" date="2020" name="bioRxiv">
        <title>A rank-normalized archaeal taxonomy based on genome phylogeny resolves widespread incomplete and uneven classifications.</title>
        <authorList>
            <person name="Rinke C."/>
            <person name="Chuvochina M."/>
            <person name="Mussig A.J."/>
            <person name="Chaumeil P.-A."/>
            <person name="Waite D.W."/>
            <person name="Whitman W.B."/>
            <person name="Parks D.H."/>
            <person name="Hugenholtz P."/>
        </authorList>
    </citation>
    <scope>NUCLEOTIDE SEQUENCE</scope>
    <source>
        <strain evidence="9">UBA12518</strain>
    </source>
</reference>
<dbReference type="GO" id="GO:0050661">
    <property type="term" value="F:NADP binding"/>
    <property type="evidence" value="ECO:0007669"/>
    <property type="project" value="UniProtKB-UniRule"/>
</dbReference>
<evidence type="ECO:0000259" key="7">
    <source>
        <dbReference type="Pfam" id="PF01958"/>
    </source>
</evidence>
<dbReference type="InterPro" id="IPR011182">
    <property type="entry name" value="L-Asp_DH"/>
</dbReference>
<proteinExistence type="inferred from homology"/>
<dbReference type="RefSeq" id="WP_042685079.1">
    <property type="nucleotide sequence ID" value="NZ_DUIH01000021.1"/>
</dbReference>
<evidence type="ECO:0000256" key="3">
    <source>
        <dbReference type="ARBA" id="ARBA00022857"/>
    </source>
</evidence>
<sequence length="269" mass="28547">MLKVGIVGCGFIGTTLARAIDGGVVEAELLAVYDRNIERARGLAASLSHPPDVMDVESMAKSCELVVECASQQAVKELAHTVLSNECSLMVMSVGALLDEKLRDELEKLARAHREKIYVPSGALAGLDGLRAACVGKIHRMELTTTKPPMALVGAPHLREANIDVERLKVPTVVFEGTAIDAVRGFPANINVAAAISLAGMGAEKTRVRIVADPSAQRNTHTLLVEGEFGRLECTVQNVPSPENPKTSMLAALSAISTLKRIAQPLQVG</sequence>
<dbReference type="EMBL" id="DUIH01000021">
    <property type="protein sequence ID" value="HIH70158.1"/>
    <property type="molecule type" value="Genomic_DNA"/>
</dbReference>
<keyword evidence="3 6" id="KW-0521">NADP</keyword>
<keyword evidence="5 6" id="KW-0520">NAD</keyword>
<dbReference type="GO" id="GO:0051287">
    <property type="term" value="F:NAD binding"/>
    <property type="evidence" value="ECO:0007669"/>
    <property type="project" value="UniProtKB-UniRule"/>
</dbReference>
<dbReference type="InterPro" id="IPR020626">
    <property type="entry name" value="Asp_DH_prok"/>
</dbReference>
<evidence type="ECO:0000256" key="1">
    <source>
        <dbReference type="ARBA" id="ARBA00008331"/>
    </source>
</evidence>
<dbReference type="InterPro" id="IPR036291">
    <property type="entry name" value="NAD(P)-bd_dom_sf"/>
</dbReference>
<keyword evidence="2 6" id="KW-0662">Pyridine nucleotide biosynthesis</keyword>
<dbReference type="SUPFAM" id="SSF55347">
    <property type="entry name" value="Glyceraldehyde-3-phosphate dehydrogenase-like, C-terminal domain"/>
    <property type="match status" value="1"/>
</dbReference>
<dbReference type="Proteomes" id="UP000600363">
    <property type="component" value="Unassembled WGS sequence"/>
</dbReference>
<evidence type="ECO:0000259" key="8">
    <source>
        <dbReference type="Pfam" id="PF03447"/>
    </source>
</evidence>
<dbReference type="PANTHER" id="PTHR31873:SF6">
    <property type="entry name" value="ASPARTATE DEHYDROGENASE DOMAIN-CONTAINING PROTEIN"/>
    <property type="match status" value="1"/>
</dbReference>
<feature type="binding site" evidence="6">
    <location>
        <position position="191"/>
    </location>
    <ligand>
        <name>NAD(+)</name>
        <dbReference type="ChEBI" id="CHEBI:57540"/>
    </ligand>
</feature>
<feature type="binding site" evidence="6">
    <location>
        <position position="123"/>
    </location>
    <ligand>
        <name>NAD(+)</name>
        <dbReference type="ChEBI" id="CHEBI:57540"/>
    </ligand>
</feature>
<comment type="catalytic activity">
    <reaction evidence="6">
        <text>L-aspartate + NAD(+) + H2O = oxaloacetate + NH4(+) + NADH + H(+)</text>
        <dbReference type="Rhea" id="RHEA:11788"/>
        <dbReference type="ChEBI" id="CHEBI:15377"/>
        <dbReference type="ChEBI" id="CHEBI:15378"/>
        <dbReference type="ChEBI" id="CHEBI:16452"/>
        <dbReference type="ChEBI" id="CHEBI:28938"/>
        <dbReference type="ChEBI" id="CHEBI:29991"/>
        <dbReference type="ChEBI" id="CHEBI:57540"/>
        <dbReference type="ChEBI" id="CHEBI:57945"/>
        <dbReference type="EC" id="1.4.1.21"/>
    </reaction>
</comment>
<dbReference type="GO" id="GO:0033735">
    <property type="term" value="F:aspartate dehydrogenase [NAD(P)+] activity"/>
    <property type="evidence" value="ECO:0007669"/>
    <property type="project" value="UniProtKB-EC"/>
</dbReference>
<dbReference type="GO" id="GO:0009435">
    <property type="term" value="P:NAD+ biosynthetic process"/>
    <property type="evidence" value="ECO:0007669"/>
    <property type="project" value="UniProtKB-UniRule"/>
</dbReference>
<feature type="active site" evidence="6">
    <location>
        <position position="221"/>
    </location>
</feature>
<dbReference type="InterPro" id="IPR022487">
    <property type="entry name" value="Asp_DH_arc"/>
</dbReference>
<dbReference type="PANTHER" id="PTHR31873">
    <property type="entry name" value="L-ASPARTATE DEHYDROGENASE-RELATED"/>
    <property type="match status" value="1"/>
</dbReference>
<dbReference type="Gene3D" id="3.40.50.720">
    <property type="entry name" value="NAD(P)-binding Rossmann-like Domain"/>
    <property type="match status" value="1"/>
</dbReference>
<organism evidence="9 10">
    <name type="scientific">Methermicoccus shengliensis</name>
    <dbReference type="NCBI Taxonomy" id="660064"/>
    <lineage>
        <taxon>Archaea</taxon>
        <taxon>Methanobacteriati</taxon>
        <taxon>Methanobacteriota</taxon>
        <taxon>Stenosarchaea group</taxon>
        <taxon>Methanomicrobia</taxon>
        <taxon>Methanosarcinales</taxon>
        <taxon>Methermicoccaceae</taxon>
        <taxon>Methermicoccus</taxon>
    </lineage>
</organism>
<gene>
    <name evidence="6" type="primary">nadX</name>
    <name evidence="9" type="ORF">HA299_06075</name>
</gene>
<feature type="domain" description="Aspartate dehydrogenase" evidence="7">
    <location>
        <begin position="169"/>
        <end position="256"/>
    </location>
</feature>
<protein>
    <recommendedName>
        <fullName evidence="6">L-aspartate dehydrogenase</fullName>
        <ecNumber evidence="6">1.4.1.21</ecNumber>
    </recommendedName>
</protein>
<evidence type="ECO:0000256" key="2">
    <source>
        <dbReference type="ARBA" id="ARBA00022642"/>
    </source>
</evidence>
<dbReference type="NCBIfam" id="NF009829">
    <property type="entry name" value="PRK13303.1-4"/>
    <property type="match status" value="1"/>
</dbReference>
<evidence type="ECO:0000256" key="6">
    <source>
        <dbReference type="HAMAP-Rule" id="MF_01265"/>
    </source>
</evidence>
<comment type="function">
    <text evidence="6">Specifically catalyzes the NAD or NADP-dependent dehydrogenation of L-aspartate to iminoaspartate.</text>
</comment>
<comment type="miscellaneous">
    <text evidence="6">The iminoaspartate product is unstable in aqueous solution and can decompose to oxaloacetate and ammonia.</text>
</comment>
<accession>A0A832VXW7</accession>
<dbReference type="PIRSF" id="PIRSF005227">
    <property type="entry name" value="Asp_dh_NAD_syn"/>
    <property type="match status" value="1"/>
</dbReference>
<comment type="similarity">
    <text evidence="1 6">Belongs to the L-aspartate dehydrogenase family.</text>
</comment>
<dbReference type="NCBIfam" id="NF009828">
    <property type="entry name" value="PRK13303.1-3"/>
    <property type="match status" value="1"/>
</dbReference>
<keyword evidence="4 6" id="KW-0560">Oxidoreductase</keyword>
<evidence type="ECO:0000256" key="4">
    <source>
        <dbReference type="ARBA" id="ARBA00023002"/>
    </source>
</evidence>
<dbReference type="InterPro" id="IPR005106">
    <property type="entry name" value="Asp/hSer_DH_NAD-bd"/>
</dbReference>
<evidence type="ECO:0000313" key="10">
    <source>
        <dbReference type="Proteomes" id="UP000600363"/>
    </source>
</evidence>
<dbReference type="Gene3D" id="3.30.360.10">
    <property type="entry name" value="Dihydrodipicolinate Reductase, domain 2"/>
    <property type="match status" value="1"/>
</dbReference>
<dbReference type="NCBIfam" id="TIGR03855">
    <property type="entry name" value="NAD_NadX"/>
    <property type="match status" value="1"/>
</dbReference>
<dbReference type="EC" id="1.4.1.21" evidence="6"/>
<comment type="catalytic activity">
    <reaction evidence="6">
        <text>L-aspartate + NADP(+) + H2O = oxaloacetate + NH4(+) + NADPH + H(+)</text>
        <dbReference type="Rhea" id="RHEA:11784"/>
        <dbReference type="ChEBI" id="CHEBI:15377"/>
        <dbReference type="ChEBI" id="CHEBI:15378"/>
        <dbReference type="ChEBI" id="CHEBI:16452"/>
        <dbReference type="ChEBI" id="CHEBI:28938"/>
        <dbReference type="ChEBI" id="CHEBI:29991"/>
        <dbReference type="ChEBI" id="CHEBI:57783"/>
        <dbReference type="ChEBI" id="CHEBI:58349"/>
        <dbReference type="EC" id="1.4.1.21"/>
    </reaction>
</comment>
<dbReference type="HAMAP" id="MF_01265">
    <property type="entry name" value="NadX"/>
    <property type="match status" value="1"/>
</dbReference>
<dbReference type="UniPathway" id="UPA00253">
    <property type="reaction ID" value="UER00456"/>
</dbReference>
<dbReference type="InterPro" id="IPR002811">
    <property type="entry name" value="Asp_DH"/>
</dbReference>